<dbReference type="EMBL" id="JAEFBJ010000109">
    <property type="protein sequence ID" value="KAG7530141.1"/>
    <property type="molecule type" value="Genomic_DNA"/>
</dbReference>
<feature type="compositionally biased region" description="Polar residues" evidence="1">
    <location>
        <begin position="47"/>
        <end position="58"/>
    </location>
</feature>
<dbReference type="Pfam" id="PF03732">
    <property type="entry name" value="Retrotrans_gag"/>
    <property type="match status" value="1"/>
</dbReference>
<proteinExistence type="predicted"/>
<dbReference type="PANTHER" id="PTHR33223">
    <property type="entry name" value="CCHC-TYPE DOMAIN-CONTAINING PROTEIN"/>
    <property type="match status" value="1"/>
</dbReference>
<comment type="caution">
    <text evidence="3">The sequence shown here is derived from an EMBL/GenBank/DDBJ whole genome shotgun (WGS) entry which is preliminary data.</text>
</comment>
<name>A0A8T1XCD5_ARASU</name>
<protein>
    <submittedName>
        <fullName evidence="3">Retrotransposon gag domain</fullName>
    </submittedName>
</protein>
<organism evidence="3 4">
    <name type="scientific">Arabidopsis suecica</name>
    <name type="common">Swedish thale-cress</name>
    <name type="synonym">Cardaminopsis suecica</name>
    <dbReference type="NCBI Taxonomy" id="45249"/>
    <lineage>
        <taxon>Eukaryota</taxon>
        <taxon>Viridiplantae</taxon>
        <taxon>Streptophyta</taxon>
        <taxon>Embryophyta</taxon>
        <taxon>Tracheophyta</taxon>
        <taxon>Spermatophyta</taxon>
        <taxon>Magnoliopsida</taxon>
        <taxon>eudicotyledons</taxon>
        <taxon>Gunneridae</taxon>
        <taxon>Pentapetalae</taxon>
        <taxon>rosids</taxon>
        <taxon>malvids</taxon>
        <taxon>Brassicales</taxon>
        <taxon>Brassicaceae</taxon>
        <taxon>Camelineae</taxon>
        <taxon>Arabidopsis</taxon>
    </lineage>
</organism>
<evidence type="ECO:0000259" key="2">
    <source>
        <dbReference type="Pfam" id="PF03732"/>
    </source>
</evidence>
<keyword evidence="4" id="KW-1185">Reference proteome</keyword>
<feature type="domain" description="Retrotransposon gag" evidence="2">
    <location>
        <begin position="86"/>
        <end position="174"/>
    </location>
</feature>
<feature type="compositionally biased region" description="Low complexity" evidence="1">
    <location>
        <begin position="29"/>
        <end position="38"/>
    </location>
</feature>
<evidence type="ECO:0000313" key="3">
    <source>
        <dbReference type="EMBL" id="KAG7530141.1"/>
    </source>
</evidence>
<reference evidence="3 4" key="1">
    <citation type="submission" date="2020-12" db="EMBL/GenBank/DDBJ databases">
        <title>Concerted genomic and epigenomic changes stabilize Arabidopsis allopolyploids.</title>
        <authorList>
            <person name="Chen Z."/>
        </authorList>
    </citation>
    <scope>NUCLEOTIDE SEQUENCE [LARGE SCALE GENOMIC DNA]</scope>
    <source>
        <strain evidence="3">As9502</strain>
        <tissue evidence="3">Leaf</tissue>
    </source>
</reference>
<gene>
    <name evidence="3" type="ORF">ISN44_Un109g000020</name>
</gene>
<feature type="region of interest" description="Disordered" evidence="1">
    <location>
        <begin position="1057"/>
        <end position="1090"/>
    </location>
</feature>
<dbReference type="PANTHER" id="PTHR33223:SF11">
    <property type="entry name" value="ELEMENT PROTEIN, PUTATIVE-RELATED"/>
    <property type="match status" value="1"/>
</dbReference>
<dbReference type="Proteomes" id="UP000694251">
    <property type="component" value="Unassembled WGS sequence"/>
</dbReference>
<dbReference type="InterPro" id="IPR005162">
    <property type="entry name" value="Retrotrans_gag_dom"/>
</dbReference>
<dbReference type="OrthoDB" id="778454at2759"/>
<evidence type="ECO:0000313" key="4">
    <source>
        <dbReference type="Proteomes" id="UP000694251"/>
    </source>
</evidence>
<evidence type="ECO:0000256" key="1">
    <source>
        <dbReference type="SAM" id="MobiDB-lite"/>
    </source>
</evidence>
<feature type="region of interest" description="Disordered" evidence="1">
    <location>
        <begin position="1"/>
        <end position="66"/>
    </location>
</feature>
<sequence>MSTTSPSLDHSTRPHGRVSSSPSLDHSTTKPSTIISISRLHTRLPASESSSFRTQPDTRAQGRKKDSSLSLDYSLDHLGRAPFLIHYAVDKAHIWEKNLPHDSITTWDDCKNAFLSKFFSNARTARLRNEISGFLQKAGESFCEAWERFKGYTNQCPYHGFIKPSLLNTLYRGVLPRIRMLLDTASNGNFQNKDVEEGWELVENLAQSDGNYNEDCDRTIRSTADSDDKHKKEIKAPNDKLDMIFLSQQKHVHLLVGDEQYHAITICHDRELPTRPVPDLITRDSDVQEGEASTQIEVSVVEFNHSAGSRHLIQSTSEEKAAIIERMVKRFKPTPLPSRALPWTFRKAWMERYKSVAAKQLDEIEAVMPLMEVLNLIPDPHKDVRNLILERIKMYHDSDDECEASPSRAADKKIVQEKLEDPGSFTLPCSIGELAFRCRRKLNLKAGLTLSREKSLLQDGLKRQITLQKRKKPILKKGELSILLQTSPGRTLIDPIPLNSTSISSNHHHLHPLLDLFTESLINSHSIPGTLVHHRFAPFTRLLHYFSPPALSVQVPKLDRRFTPPQPGNQHLELTIPLTRPSSPSSNQIVITFKLLISPSFPTPLLPPPQKLVFWPNPKFLASRIELTLGSGLSGSDHDSRMIHSRGSGNPSAVMLQGILEVTSGWFFDMISEVFKGQFGMVLRRDLRGIDHGYLAPLSPIPPTRIIYKRRAVWTSSKDDVVSSSSAPEQMTCFTARADTNADIARELDLHDDPEAPLVRRPLAPMADKAGTSEGRFNLGEVSLPVPSPDERADNPPAGFYTLYEVFFYGCFLWLPIPRLVLEYVTSYQFALSQITMRSLRHLLGIFIRSYESETDITLAHLKNLLEIRRVPKSEVDWYYISPVGRLLMGSRARSSRIPFTSSLWPSKMLFMTTSSGRFPHDFLSAFHALSAQNYDWLKHFSRDRVERALCLLHGVSCPSSSESLDHRTQFFVDMQSTKLTLREVYAKKKEDKERRLEEEKRLVEAGLISTRAASPDATQDREIVPNVTAPVDPTPAEAQEVDPTAATPLPEAVVALPASDKAVGKRTRTDDYASKKKNKKKKASGAEAEKELLGGCTGPLFPPTDTLLESRKYAETTSHFLRAVALMNRMVHSYNWAMRTNMEAFNRLAEADARVQAANAIKMAELNLRAHSEVVHLKRMLAEARGLRDSEVAQASQTARHKTSEVFIAKLKAAEQKVSLLHGINNQFMYLSQARANAQLIKVLEEGGILVTEKDKVEEWLKDFSNAEAKFTNFIAELKEELKAPTPDPTPLSPGGHRSVETLADEAGVIVFSRSVQRGVAELVRRGAAYVPFSGIKPPRSSSLVTSDLVVVSWTTLEIRYGPSQFIPSFPAFDSAVF</sequence>
<accession>A0A8T1XCD5</accession>